<dbReference type="GO" id="GO:0004674">
    <property type="term" value="F:protein serine/threonine kinase activity"/>
    <property type="evidence" value="ECO:0007669"/>
    <property type="project" value="UniProtKB-EC"/>
</dbReference>
<evidence type="ECO:0000256" key="5">
    <source>
        <dbReference type="ARBA" id="ARBA00022840"/>
    </source>
</evidence>
<dbReference type="CDD" id="cd00180">
    <property type="entry name" value="PKc"/>
    <property type="match status" value="1"/>
</dbReference>
<evidence type="ECO:0000256" key="4">
    <source>
        <dbReference type="ARBA" id="ARBA00022777"/>
    </source>
</evidence>
<dbReference type="GO" id="GO:0005524">
    <property type="term" value="F:ATP binding"/>
    <property type="evidence" value="ECO:0007669"/>
    <property type="project" value="UniProtKB-KW"/>
</dbReference>
<dbReference type="PANTHER" id="PTHR43671:SF13">
    <property type="entry name" value="SERINE_THREONINE-PROTEIN KINASE NEK2"/>
    <property type="match status" value="1"/>
</dbReference>
<feature type="domain" description="Protein kinase" evidence="7">
    <location>
        <begin position="138"/>
        <end position="425"/>
    </location>
</feature>
<keyword evidence="3" id="KW-0547">Nucleotide-binding</keyword>
<gene>
    <name evidence="8" type="ORF">AB1Y20_013611</name>
</gene>
<feature type="region of interest" description="Disordered" evidence="6">
    <location>
        <begin position="76"/>
        <end position="126"/>
    </location>
</feature>
<evidence type="ECO:0000313" key="8">
    <source>
        <dbReference type="EMBL" id="KAL1499097.1"/>
    </source>
</evidence>
<protein>
    <recommendedName>
        <fullName evidence="1">non-specific serine/threonine protein kinase</fullName>
        <ecNumber evidence="1">2.7.11.1</ecNumber>
    </recommendedName>
</protein>
<dbReference type="EMBL" id="JBGBPQ010000026">
    <property type="protein sequence ID" value="KAL1499097.1"/>
    <property type="molecule type" value="Genomic_DNA"/>
</dbReference>
<dbReference type="Gene3D" id="3.30.200.20">
    <property type="entry name" value="Phosphorylase Kinase, domain 1"/>
    <property type="match status" value="1"/>
</dbReference>
<dbReference type="SUPFAM" id="SSF56112">
    <property type="entry name" value="Protein kinase-like (PK-like)"/>
    <property type="match status" value="1"/>
</dbReference>
<sequence length="433" mass="45218">MGCSPSRPRARTHSSVTPAANVPLPVAQLGPSPAAAAKAAYEHGAAVLFGGEAYTVQYRTAAGRLDLRAADGTVQYGVSPRDVTPAAAAPGGEEGEGREGKEGKEGEVGKEEGEQRGGGDGVGAGGEGEGGGVALRLIGAPLATSGGSGALVYRCVLEDGAAGGGELAVKLLEVARARASSLEALASEVSICARLHHPTVVRFLHAATAVRVPPPHGGVHMAIVMELLPVSLESLIAGDHRSACEPKRHFSAPRCCAIVRDLIDALAYLHSLSPPLIHRDLKPANVFFEATAREDDRIESAAPARLRLGDFDTSVFAEEPLVEFTGTPAIQPPEMFAQQEHHTPADVWALGVVIGWMLSLRDPMGELTMSEWEEAISSTPPRLAAFTTDFDGTPLAPIAGVARQCCALRPEDRPSAKTLLQLPMFQNPALSES</sequence>
<dbReference type="SMART" id="SM00220">
    <property type="entry name" value="S_TKc"/>
    <property type="match status" value="1"/>
</dbReference>
<keyword evidence="2" id="KW-0808">Transferase</keyword>
<dbReference type="InterPro" id="IPR050660">
    <property type="entry name" value="NEK_Ser/Thr_kinase"/>
</dbReference>
<dbReference type="InterPro" id="IPR000719">
    <property type="entry name" value="Prot_kinase_dom"/>
</dbReference>
<evidence type="ECO:0000256" key="2">
    <source>
        <dbReference type="ARBA" id="ARBA00022679"/>
    </source>
</evidence>
<dbReference type="Pfam" id="PF00069">
    <property type="entry name" value="Pkinase"/>
    <property type="match status" value="1"/>
</dbReference>
<dbReference type="InterPro" id="IPR011009">
    <property type="entry name" value="Kinase-like_dom_sf"/>
</dbReference>
<dbReference type="Gene3D" id="1.10.510.10">
    <property type="entry name" value="Transferase(Phosphotransferase) domain 1"/>
    <property type="match status" value="1"/>
</dbReference>
<dbReference type="AlphaFoldDB" id="A0AB34IJ52"/>
<evidence type="ECO:0000259" key="7">
    <source>
        <dbReference type="PROSITE" id="PS50011"/>
    </source>
</evidence>
<dbReference type="EC" id="2.7.11.1" evidence="1"/>
<organism evidence="8 9">
    <name type="scientific">Prymnesium parvum</name>
    <name type="common">Toxic golden alga</name>
    <dbReference type="NCBI Taxonomy" id="97485"/>
    <lineage>
        <taxon>Eukaryota</taxon>
        <taxon>Haptista</taxon>
        <taxon>Haptophyta</taxon>
        <taxon>Prymnesiophyceae</taxon>
        <taxon>Prymnesiales</taxon>
        <taxon>Prymnesiaceae</taxon>
        <taxon>Prymnesium</taxon>
    </lineage>
</organism>
<feature type="region of interest" description="Disordered" evidence="6">
    <location>
        <begin position="1"/>
        <end position="23"/>
    </location>
</feature>
<reference evidence="8 9" key="1">
    <citation type="journal article" date="2024" name="Science">
        <title>Giant polyketide synthase enzymes in the biosynthesis of giant marine polyether toxins.</title>
        <authorList>
            <person name="Fallon T.R."/>
            <person name="Shende V.V."/>
            <person name="Wierzbicki I.H."/>
            <person name="Pendleton A.L."/>
            <person name="Watervoot N.F."/>
            <person name="Auber R.P."/>
            <person name="Gonzalez D.J."/>
            <person name="Wisecaver J.H."/>
            <person name="Moore B.S."/>
        </authorList>
    </citation>
    <scope>NUCLEOTIDE SEQUENCE [LARGE SCALE GENOMIC DNA]</scope>
    <source>
        <strain evidence="8 9">12B1</strain>
    </source>
</reference>
<name>A0AB34IJ52_PRYPA</name>
<proteinExistence type="predicted"/>
<keyword evidence="9" id="KW-1185">Reference proteome</keyword>
<dbReference type="Proteomes" id="UP001515480">
    <property type="component" value="Unassembled WGS sequence"/>
</dbReference>
<evidence type="ECO:0000256" key="6">
    <source>
        <dbReference type="SAM" id="MobiDB-lite"/>
    </source>
</evidence>
<dbReference type="PROSITE" id="PS00108">
    <property type="entry name" value="PROTEIN_KINASE_ST"/>
    <property type="match status" value="1"/>
</dbReference>
<dbReference type="PANTHER" id="PTHR43671">
    <property type="entry name" value="SERINE/THREONINE-PROTEIN KINASE NEK"/>
    <property type="match status" value="1"/>
</dbReference>
<evidence type="ECO:0000256" key="3">
    <source>
        <dbReference type="ARBA" id="ARBA00022741"/>
    </source>
</evidence>
<accession>A0AB34IJ52</accession>
<dbReference type="InterPro" id="IPR008271">
    <property type="entry name" value="Ser/Thr_kinase_AS"/>
</dbReference>
<evidence type="ECO:0000313" key="9">
    <source>
        <dbReference type="Proteomes" id="UP001515480"/>
    </source>
</evidence>
<keyword evidence="5" id="KW-0067">ATP-binding</keyword>
<comment type="caution">
    <text evidence="8">The sequence shown here is derived from an EMBL/GenBank/DDBJ whole genome shotgun (WGS) entry which is preliminary data.</text>
</comment>
<dbReference type="PROSITE" id="PS50011">
    <property type="entry name" value="PROTEIN_KINASE_DOM"/>
    <property type="match status" value="1"/>
</dbReference>
<evidence type="ECO:0000256" key="1">
    <source>
        <dbReference type="ARBA" id="ARBA00012513"/>
    </source>
</evidence>
<keyword evidence="4" id="KW-0418">Kinase</keyword>
<feature type="compositionally biased region" description="Basic and acidic residues" evidence="6">
    <location>
        <begin position="95"/>
        <end position="117"/>
    </location>
</feature>